<dbReference type="Proteomes" id="UP000247459">
    <property type="component" value="Unassembled WGS sequence"/>
</dbReference>
<accession>A0A2W0CGQ0</accession>
<dbReference type="EC" id="3.4.21.89" evidence="4 8"/>
<feature type="active site" evidence="7">
    <location>
        <position position="125"/>
    </location>
</feature>
<evidence type="ECO:0000256" key="8">
    <source>
        <dbReference type="RuleBase" id="RU003993"/>
    </source>
</evidence>
<proteinExistence type="inferred from homology"/>
<dbReference type="PROSITE" id="PS00760">
    <property type="entry name" value="SPASE_I_2"/>
    <property type="match status" value="1"/>
</dbReference>
<comment type="similarity">
    <text evidence="3 9">Belongs to the peptidase S26 family.</text>
</comment>
<dbReference type="InterPro" id="IPR019757">
    <property type="entry name" value="Pept_S26A_signal_pept_1_Lys-AS"/>
</dbReference>
<comment type="caution">
    <text evidence="12">The sequence shown here is derived from an EMBL/GenBank/DDBJ whole genome shotgun (WGS) entry which is preliminary data.</text>
</comment>
<organism evidence="12 13">
    <name type="scientific">Paenibacillus illinoisensis</name>
    <dbReference type="NCBI Taxonomy" id="59845"/>
    <lineage>
        <taxon>Bacteria</taxon>
        <taxon>Bacillati</taxon>
        <taxon>Bacillota</taxon>
        <taxon>Bacilli</taxon>
        <taxon>Bacillales</taxon>
        <taxon>Paenibacillaceae</taxon>
        <taxon>Paenibacillus</taxon>
    </lineage>
</organism>
<dbReference type="AlphaFoldDB" id="A0A2W0CGQ0"/>
<feature type="active site" evidence="7">
    <location>
        <position position="79"/>
    </location>
</feature>
<evidence type="ECO:0000256" key="4">
    <source>
        <dbReference type="ARBA" id="ARBA00013208"/>
    </source>
</evidence>
<comment type="subcellular location">
    <subcellularLocation>
        <location evidence="2">Cell membrane</location>
        <topology evidence="2">Single-pass type II membrane protein</topology>
    </subcellularLocation>
    <subcellularLocation>
        <location evidence="9">Membrane</location>
        <topology evidence="9">Single-pass type II membrane protein</topology>
    </subcellularLocation>
</comment>
<dbReference type="GO" id="GO:0005886">
    <property type="term" value="C:plasma membrane"/>
    <property type="evidence" value="ECO:0007669"/>
    <property type="project" value="UniProtKB-SubCell"/>
</dbReference>
<keyword evidence="6 8" id="KW-0378">Hydrolase</keyword>
<dbReference type="InterPro" id="IPR000223">
    <property type="entry name" value="Pept_S26A_signal_pept_1"/>
</dbReference>
<evidence type="ECO:0000313" key="13">
    <source>
        <dbReference type="Proteomes" id="UP000247459"/>
    </source>
</evidence>
<comment type="catalytic activity">
    <reaction evidence="1 8">
        <text>Cleavage of hydrophobic, N-terminal signal or leader sequences from secreted and periplasmic proteins.</text>
        <dbReference type="EC" id="3.4.21.89"/>
    </reaction>
</comment>
<sequence length="216" mass="24652">MNAFIWNKIDKRGVPLNSNIPSTERMNSEDRSSQTGSGQPGKSWAAELWDWVKTIVIAFVIMMLLNLFVFNLSMVKGQSMQPTLVERDRLFVNKIVYDIGKPSRFDVIVLRDPSEGVEKKEFLVKRIVGLPGDTVEVRDHHLFVNGEQQAEAYTDTEVQDPDFGPITLEHDHYFVMGDNRHEGKSKDSRVFGSITSSEIVGKAEFIFWPFSEIKKL</sequence>
<dbReference type="InterPro" id="IPR036286">
    <property type="entry name" value="LexA/Signal_pep-like_sf"/>
</dbReference>
<dbReference type="Pfam" id="PF10502">
    <property type="entry name" value="Peptidase_S26"/>
    <property type="match status" value="1"/>
</dbReference>
<dbReference type="NCBIfam" id="TIGR02227">
    <property type="entry name" value="sigpep_I_bact"/>
    <property type="match status" value="1"/>
</dbReference>
<dbReference type="SUPFAM" id="SSF51306">
    <property type="entry name" value="LexA/Signal peptidase"/>
    <property type="match status" value="1"/>
</dbReference>
<dbReference type="InterPro" id="IPR019756">
    <property type="entry name" value="Pept_S26A_signal_pept_1_Ser-AS"/>
</dbReference>
<feature type="region of interest" description="Disordered" evidence="10">
    <location>
        <begin position="16"/>
        <end position="42"/>
    </location>
</feature>
<evidence type="ECO:0000259" key="11">
    <source>
        <dbReference type="Pfam" id="PF10502"/>
    </source>
</evidence>
<evidence type="ECO:0000256" key="3">
    <source>
        <dbReference type="ARBA" id="ARBA00009370"/>
    </source>
</evidence>
<dbReference type="GO" id="GO:0006465">
    <property type="term" value="P:signal peptide processing"/>
    <property type="evidence" value="ECO:0007669"/>
    <property type="project" value="InterPro"/>
</dbReference>
<feature type="transmembrane region" description="Helical" evidence="8">
    <location>
        <begin position="51"/>
        <end position="72"/>
    </location>
</feature>
<feature type="domain" description="Peptidase S26" evidence="11">
    <location>
        <begin position="49"/>
        <end position="208"/>
    </location>
</feature>
<dbReference type="InterPro" id="IPR019533">
    <property type="entry name" value="Peptidase_S26"/>
</dbReference>
<dbReference type="EMBL" id="PRLG01000001">
    <property type="protein sequence ID" value="PYY31407.1"/>
    <property type="molecule type" value="Genomic_DNA"/>
</dbReference>
<dbReference type="PANTHER" id="PTHR43390">
    <property type="entry name" value="SIGNAL PEPTIDASE I"/>
    <property type="match status" value="1"/>
</dbReference>
<dbReference type="PANTHER" id="PTHR43390:SF1">
    <property type="entry name" value="CHLOROPLAST PROCESSING PEPTIDASE"/>
    <property type="match status" value="1"/>
</dbReference>
<evidence type="ECO:0000256" key="10">
    <source>
        <dbReference type="SAM" id="MobiDB-lite"/>
    </source>
</evidence>
<evidence type="ECO:0000256" key="7">
    <source>
        <dbReference type="PIRSR" id="PIRSR600223-1"/>
    </source>
</evidence>
<gene>
    <name evidence="12" type="primary">lepB</name>
    <name evidence="12" type="ORF">PIL02S_00038</name>
</gene>
<dbReference type="CDD" id="cd06530">
    <property type="entry name" value="S26_SPase_I"/>
    <property type="match status" value="1"/>
</dbReference>
<evidence type="ECO:0000256" key="5">
    <source>
        <dbReference type="ARBA" id="ARBA00022670"/>
    </source>
</evidence>
<evidence type="ECO:0000256" key="1">
    <source>
        <dbReference type="ARBA" id="ARBA00000677"/>
    </source>
</evidence>
<name>A0A2W0CGQ0_9BACL</name>
<dbReference type="GO" id="GO:0009003">
    <property type="term" value="F:signal peptidase activity"/>
    <property type="evidence" value="ECO:0007669"/>
    <property type="project" value="UniProtKB-EC"/>
</dbReference>
<evidence type="ECO:0000256" key="6">
    <source>
        <dbReference type="ARBA" id="ARBA00022801"/>
    </source>
</evidence>
<dbReference type="Gene3D" id="2.10.109.10">
    <property type="entry name" value="Umud Fragment, subunit A"/>
    <property type="match status" value="1"/>
</dbReference>
<evidence type="ECO:0000256" key="9">
    <source>
        <dbReference type="RuleBase" id="RU362042"/>
    </source>
</evidence>
<keyword evidence="5 8" id="KW-0645">Protease</keyword>
<protein>
    <recommendedName>
        <fullName evidence="4 8">Signal peptidase I</fullName>
        <ecNumber evidence="4 8">3.4.21.89</ecNumber>
    </recommendedName>
</protein>
<evidence type="ECO:0000256" key="2">
    <source>
        <dbReference type="ARBA" id="ARBA00004401"/>
    </source>
</evidence>
<keyword evidence="8" id="KW-1133">Transmembrane helix</keyword>
<keyword evidence="8" id="KW-0812">Transmembrane</keyword>
<feature type="compositionally biased region" description="Polar residues" evidence="10">
    <location>
        <begin position="16"/>
        <end position="25"/>
    </location>
</feature>
<evidence type="ECO:0000313" key="12">
    <source>
        <dbReference type="EMBL" id="PYY31407.1"/>
    </source>
</evidence>
<keyword evidence="8" id="KW-0472">Membrane</keyword>
<reference evidence="12 13" key="1">
    <citation type="submission" date="2018-01" db="EMBL/GenBank/DDBJ databases">
        <title>Genome sequence of the PGP bacterium Paenibacillus illinoisensis E3.</title>
        <authorList>
            <person name="Rolli E."/>
            <person name="Marasco R."/>
            <person name="Bessem C."/>
            <person name="Michoud G."/>
            <person name="Gaiarsa S."/>
            <person name="Borin S."/>
            <person name="Daffonchio D."/>
        </authorList>
    </citation>
    <scope>NUCLEOTIDE SEQUENCE [LARGE SCALE GENOMIC DNA]</scope>
    <source>
        <strain evidence="12 13">E3</strain>
    </source>
</reference>
<dbReference type="GO" id="GO:0004252">
    <property type="term" value="F:serine-type endopeptidase activity"/>
    <property type="evidence" value="ECO:0007669"/>
    <property type="project" value="InterPro"/>
</dbReference>
<dbReference type="PROSITE" id="PS00501">
    <property type="entry name" value="SPASE_I_1"/>
    <property type="match status" value="1"/>
</dbReference>
<dbReference type="PRINTS" id="PR00727">
    <property type="entry name" value="LEADERPTASE"/>
</dbReference>